<keyword evidence="2" id="KW-0732">Signal</keyword>
<feature type="chain" id="PRO_5012007272" description="DUF4124 domain-containing protein" evidence="2">
    <location>
        <begin position="24"/>
        <end position="163"/>
    </location>
</feature>
<accession>A0A1T5ILQ8</accession>
<dbReference type="EMBL" id="FUZV01000001">
    <property type="protein sequence ID" value="SKC40059.1"/>
    <property type="molecule type" value="Genomic_DNA"/>
</dbReference>
<evidence type="ECO:0000256" key="1">
    <source>
        <dbReference type="SAM" id="MobiDB-lite"/>
    </source>
</evidence>
<sequence>MVLFRNVCIALSLLLVCVGGIHAAPLIHKCVAANGIASYQTLACARHDEQAWSREVSTAPASPATIPVVAGQAADSAIEEARPRDDAIRKSKRARATTRKEARRRPRLSGTAQAAVIPLNPKGATPACLAAQRKREATLARAGLTRSYAMLAKLDEDVHRACY</sequence>
<feature type="signal peptide" evidence="2">
    <location>
        <begin position="1"/>
        <end position="23"/>
    </location>
</feature>
<protein>
    <recommendedName>
        <fullName evidence="5">DUF4124 domain-containing protein</fullName>
    </recommendedName>
</protein>
<gene>
    <name evidence="3" type="ORF">SAMN06296058_0058</name>
</gene>
<feature type="region of interest" description="Disordered" evidence="1">
    <location>
        <begin position="85"/>
        <end position="110"/>
    </location>
</feature>
<evidence type="ECO:0008006" key="5">
    <source>
        <dbReference type="Google" id="ProtNLM"/>
    </source>
</evidence>
<dbReference type="AlphaFoldDB" id="A0A1T5ILQ8"/>
<organism evidence="3 4">
    <name type="scientific">Pseudoxanthomonas indica</name>
    <dbReference type="NCBI Taxonomy" id="428993"/>
    <lineage>
        <taxon>Bacteria</taxon>
        <taxon>Pseudomonadati</taxon>
        <taxon>Pseudomonadota</taxon>
        <taxon>Gammaproteobacteria</taxon>
        <taxon>Lysobacterales</taxon>
        <taxon>Lysobacteraceae</taxon>
        <taxon>Pseudoxanthomonas</taxon>
    </lineage>
</organism>
<dbReference type="STRING" id="428993.SAMN06296058_0058"/>
<evidence type="ECO:0000256" key="2">
    <source>
        <dbReference type="SAM" id="SignalP"/>
    </source>
</evidence>
<keyword evidence="4" id="KW-1185">Reference proteome</keyword>
<proteinExistence type="predicted"/>
<reference evidence="3 4" key="1">
    <citation type="submission" date="2017-02" db="EMBL/GenBank/DDBJ databases">
        <authorList>
            <person name="Peterson S.W."/>
        </authorList>
    </citation>
    <scope>NUCLEOTIDE SEQUENCE [LARGE SCALE GENOMIC DNA]</scope>
    <source>
        <strain evidence="3 4">P15</strain>
    </source>
</reference>
<evidence type="ECO:0000313" key="4">
    <source>
        <dbReference type="Proteomes" id="UP000190341"/>
    </source>
</evidence>
<name>A0A1T5ILQ8_9GAMM</name>
<feature type="compositionally biased region" description="Basic residues" evidence="1">
    <location>
        <begin position="90"/>
        <end position="107"/>
    </location>
</feature>
<dbReference type="Proteomes" id="UP000190341">
    <property type="component" value="Unassembled WGS sequence"/>
</dbReference>
<evidence type="ECO:0000313" key="3">
    <source>
        <dbReference type="EMBL" id="SKC40059.1"/>
    </source>
</evidence>